<dbReference type="InterPro" id="IPR007110">
    <property type="entry name" value="Ig-like_dom"/>
</dbReference>
<feature type="domain" description="Ig-like" evidence="9">
    <location>
        <begin position="480"/>
        <end position="600"/>
    </location>
</feature>
<keyword evidence="2 3" id="KW-1015">Disulfide bond</keyword>
<feature type="compositionally biased region" description="Polar residues" evidence="4">
    <location>
        <begin position="1548"/>
        <end position="1565"/>
    </location>
</feature>
<protein>
    <submittedName>
        <fullName evidence="10">Uncharacterized protein</fullName>
    </submittedName>
</protein>
<dbReference type="Gene3D" id="2.10.25.10">
    <property type="entry name" value="Laminin"/>
    <property type="match status" value="1"/>
</dbReference>
<keyword evidence="1 3" id="KW-0245">EGF-like domain</keyword>
<feature type="disulfide bond" evidence="3">
    <location>
        <begin position="217"/>
        <end position="226"/>
    </location>
</feature>
<feature type="domain" description="G-protein coupled receptors family 2 profile 1" evidence="8">
    <location>
        <begin position="704"/>
        <end position="772"/>
    </location>
</feature>
<evidence type="ECO:0000256" key="4">
    <source>
        <dbReference type="SAM" id="MobiDB-lite"/>
    </source>
</evidence>
<dbReference type="InterPro" id="IPR036179">
    <property type="entry name" value="Ig-like_dom_sf"/>
</dbReference>
<evidence type="ECO:0000256" key="5">
    <source>
        <dbReference type="SAM" id="Phobius"/>
    </source>
</evidence>
<dbReference type="GO" id="GO:0004930">
    <property type="term" value="F:G protein-coupled receptor activity"/>
    <property type="evidence" value="ECO:0007669"/>
    <property type="project" value="InterPro"/>
</dbReference>
<feature type="domain" description="EGF-like" evidence="7">
    <location>
        <begin position="237"/>
        <end position="276"/>
    </location>
</feature>
<keyword evidence="5" id="KW-0472">Membrane</keyword>
<evidence type="ECO:0000256" key="1">
    <source>
        <dbReference type="ARBA" id="ARBA00022536"/>
    </source>
</evidence>
<dbReference type="Proteomes" id="UP001187531">
    <property type="component" value="Unassembled WGS sequence"/>
</dbReference>
<dbReference type="InterPro" id="IPR036445">
    <property type="entry name" value="GPCR_2_extracell_dom_sf"/>
</dbReference>
<reference evidence="10" key="1">
    <citation type="submission" date="2023-07" db="EMBL/GenBank/DDBJ databases">
        <title>Chromosome-level genome assembly of Artemia franciscana.</title>
        <authorList>
            <person name="Jo E."/>
        </authorList>
    </citation>
    <scope>NUCLEOTIDE SEQUENCE</scope>
    <source>
        <tissue evidence="10">Whole body</tissue>
    </source>
</reference>
<dbReference type="CDD" id="cd00096">
    <property type="entry name" value="Ig"/>
    <property type="match status" value="1"/>
</dbReference>
<feature type="region of interest" description="Disordered" evidence="4">
    <location>
        <begin position="1463"/>
        <end position="1484"/>
    </location>
</feature>
<dbReference type="InterPro" id="IPR000742">
    <property type="entry name" value="EGF"/>
</dbReference>
<keyword evidence="6" id="KW-0732">Signal</keyword>
<organism evidence="10 11">
    <name type="scientific">Artemia franciscana</name>
    <name type="common">Brine shrimp</name>
    <name type="synonym">Artemia sanfranciscana</name>
    <dbReference type="NCBI Taxonomy" id="6661"/>
    <lineage>
        <taxon>Eukaryota</taxon>
        <taxon>Metazoa</taxon>
        <taxon>Ecdysozoa</taxon>
        <taxon>Arthropoda</taxon>
        <taxon>Crustacea</taxon>
        <taxon>Branchiopoda</taxon>
        <taxon>Anostraca</taxon>
        <taxon>Artemiidae</taxon>
        <taxon>Artemia</taxon>
    </lineage>
</organism>
<feature type="transmembrane region" description="Helical" evidence="5">
    <location>
        <begin position="1212"/>
        <end position="1236"/>
    </location>
</feature>
<sequence length="1715" mass="190997">MVFLSGQLPICSIVRPARNIIKLLVLLTLFTSVSSEDKNCSGRIRFFTETKGVIQTPNFPGKFPVPFHCKYVVVNRNNSNVIFTLTQMYLKTGVVLKEYTSINSTSSIQENTKVYPLAHTRQPIFAPKMARSSKSPYPAIEVDLKTLKNANIRVLDNLLDIYGFNITYEIVPASTAGSKSPWRIRGDAPGECASPASCSYNGHCYASSDFKNYSCSCFPNYWGSNCQKGYQCNSKDDNASVEERNPCQNGGSCSYVIGSSKNICSCKPGFSGSFCERKIGDTKVLKGSSGIVCSVGINKMTAINLEQVIIELNDTIETSSATMFTLGFSQARDKLVIFHLLFNNTIGENGQSRRKGDSSTKGALSTLKTRLNILSSVTVSKNEALKDKSDRLRKRAVSTVDSNPSWFDENQCGMFRSSYSQNGQRLHQHFQNILKPGSDNSSRLTLINSAKIALDEISQKIDKNTNSIYNGNFSCIFEQPIETSIRIAELKEVTLKDSTCKFELSVLEKPVKEGDNFELTCRAPYSPNRRFVWTKYDGKSIFPNNSIRRMSIRENEVQIDGCFSSSFEVKKASRYDSGVYVCHIEDCLMPKGQEFKKWVSVGVEVQPRVILSPLSASVTKGANLTISCFFEDNHFDYSNYTPHFSWKINRHPLNQTDGIFYEELFPSGSLLLLSNIEHSATYTCEVNNTVGVGSADVAVSIFLGLSCPQETFHGVKWNQTAAGSKDLQRCPWKYFGVASRLCEKISYTYDNGSIEIDSKWGNPNFSGCIHFNLSSDLKLFTQHAIGYGRFDPNTILTKMVNILGLASNRHGVTDLQSGGGEMTLMAMAAIQEYCWRMEKQLYNPHSNKFLELIAIVISKPTNIINPKAFYLLVRLLEDQVSLQGALLNASSSNRFTRGDFKVYMEKMSSTKKIYLLEGTDDPCPKEQNASVLVRPVINATIAYPDLDLQRFKHNGTFRSRGKSLRVNPASFLNTTIQRNDYPFIPPTSHWSFLFSSLPFSPPKQLTSLQSSTSSQQSDSFLIIIRLSVSVSGRTLRDSSFGCGKLIGTEGEEIIWDMEMCRDPDVQGRIAKCRCDAHGTYMLFQYTTSHLIDPILNTEHLLILLAGIVISIMFISLTVIFLILTLVRLPSTLLTLKAQFCLSVVSTFICSNISYKSMDKQIYLYPVSDSLVSFFSSLSSATQLSIAMMLFMEIVENAGKDSSCAVTRLKSHAIVLSGSWGASIVAICIYISVWLASSTAPFWSAWSPLFAVSCLTAILWITAGSGILAYLYCTIKSIQLQSDKMLDIKRESRSVFTLFTANIIFMACRLLWLGITNTFICFLFATSCFFMGMAIFVMYLIFDPSFQNYFRKSFKTISNINKEETVPETGNMVSPELEMPSVNRESKRRGCPRPQPATLSLLVRAGLGPDVQAAFQSSSGSDAEIPKRSNHRVLERQISSSTTYPSAKTETSMLSRMENMDSGETMFGVYDPEEAPRAPHNTPSFPQEQAKSLWILDWQKAAKLWHPINAFRARSLTASSDHQSFEPDPCSPQSSTDLRFPSTHRQRNESSSSGISCHKQSFSSGSNRGGVGLAPSRRPVFIKWRDPELGDSATFNNTSSESSSGERIVKPYPGKCYLRCSPNRAPPQRRRVVKNRVEAIDCGVQTSKELIKPFLSDETDVIVEATVEKLPDEYMPMDPAGSLAVTLPLNHVIFTKTESLDNLDTSQSGIQISAIQ</sequence>
<dbReference type="Pfam" id="PF13927">
    <property type="entry name" value="Ig_3"/>
    <property type="match status" value="1"/>
</dbReference>
<dbReference type="GO" id="GO:0016020">
    <property type="term" value="C:membrane"/>
    <property type="evidence" value="ECO:0007669"/>
    <property type="project" value="InterPro"/>
</dbReference>
<evidence type="ECO:0000256" key="3">
    <source>
        <dbReference type="PROSITE-ProRule" id="PRU00076"/>
    </source>
</evidence>
<keyword evidence="5" id="KW-0812">Transmembrane</keyword>
<feature type="disulfide bond" evidence="3">
    <location>
        <begin position="198"/>
        <end position="215"/>
    </location>
</feature>
<keyword evidence="11" id="KW-1185">Reference proteome</keyword>
<feature type="transmembrane region" description="Helical" evidence="5">
    <location>
        <begin position="1173"/>
        <end position="1191"/>
    </location>
</feature>
<evidence type="ECO:0000313" key="10">
    <source>
        <dbReference type="EMBL" id="KAK2724283.1"/>
    </source>
</evidence>
<dbReference type="PANTHER" id="PTHR24033">
    <property type="entry name" value="EGF-LIKE DOMAIN-CONTAINING PROTEIN"/>
    <property type="match status" value="1"/>
</dbReference>
<feature type="disulfide bond" evidence="3">
    <location>
        <begin position="247"/>
        <end position="264"/>
    </location>
</feature>
<keyword evidence="5" id="KW-1133">Transmembrane helix</keyword>
<dbReference type="PROSITE" id="PS01186">
    <property type="entry name" value="EGF_2"/>
    <property type="match status" value="1"/>
</dbReference>
<dbReference type="SUPFAM" id="SSF57196">
    <property type="entry name" value="EGF/Laminin"/>
    <property type="match status" value="1"/>
</dbReference>
<dbReference type="InterPro" id="IPR003598">
    <property type="entry name" value="Ig_sub2"/>
</dbReference>
<evidence type="ECO:0000259" key="7">
    <source>
        <dbReference type="PROSITE" id="PS50026"/>
    </source>
</evidence>
<feature type="transmembrane region" description="Helical" evidence="5">
    <location>
        <begin position="1318"/>
        <end position="1341"/>
    </location>
</feature>
<dbReference type="SMART" id="SM00409">
    <property type="entry name" value="IG"/>
    <property type="match status" value="2"/>
</dbReference>
<dbReference type="Gene3D" id="4.10.1240.10">
    <property type="entry name" value="GPCR, family 2, extracellular hormone receptor domain"/>
    <property type="match status" value="1"/>
</dbReference>
<dbReference type="InterPro" id="IPR051830">
    <property type="entry name" value="NOTCH_homolog"/>
</dbReference>
<dbReference type="SMART" id="SM00408">
    <property type="entry name" value="IGc2"/>
    <property type="match status" value="2"/>
</dbReference>
<feature type="domain" description="Ig-like" evidence="9">
    <location>
        <begin position="607"/>
        <end position="700"/>
    </location>
</feature>
<feature type="transmembrane region" description="Helical" evidence="5">
    <location>
        <begin position="1248"/>
        <end position="1272"/>
    </location>
</feature>
<dbReference type="PROSITE" id="PS50227">
    <property type="entry name" value="G_PROTEIN_RECEP_F2_3"/>
    <property type="match status" value="1"/>
</dbReference>
<dbReference type="InterPro" id="IPR013783">
    <property type="entry name" value="Ig-like_fold"/>
</dbReference>
<dbReference type="PANTHER" id="PTHR24033:SF224">
    <property type="entry name" value="C-TYPE LECTIN"/>
    <property type="match status" value="1"/>
</dbReference>
<gene>
    <name evidence="10" type="ORF">QYM36_000964</name>
</gene>
<proteinExistence type="predicted"/>
<comment type="caution">
    <text evidence="10">The sequence shown here is derived from an EMBL/GenBank/DDBJ whole genome shotgun (WGS) entry which is preliminary data.</text>
</comment>
<evidence type="ECO:0000259" key="8">
    <source>
        <dbReference type="PROSITE" id="PS50227"/>
    </source>
</evidence>
<dbReference type="PROSITE" id="PS00022">
    <property type="entry name" value="EGF_1"/>
    <property type="match status" value="2"/>
</dbReference>
<dbReference type="Gene3D" id="2.60.120.290">
    <property type="entry name" value="Spermadhesin, CUB domain"/>
    <property type="match status" value="1"/>
</dbReference>
<evidence type="ECO:0000259" key="9">
    <source>
        <dbReference type="PROSITE" id="PS50835"/>
    </source>
</evidence>
<evidence type="ECO:0000256" key="2">
    <source>
        <dbReference type="ARBA" id="ARBA00023157"/>
    </source>
</evidence>
<feature type="transmembrane region" description="Helical" evidence="5">
    <location>
        <begin position="1100"/>
        <end position="1126"/>
    </location>
</feature>
<comment type="caution">
    <text evidence="3">Lacks conserved residue(s) required for the propagation of feature annotation.</text>
</comment>
<dbReference type="InterPro" id="IPR035914">
    <property type="entry name" value="Sperma_CUB_dom_sf"/>
</dbReference>
<name>A0AA88I826_ARTSF</name>
<dbReference type="Gene3D" id="2.60.40.10">
    <property type="entry name" value="Immunoglobulins"/>
    <property type="match status" value="2"/>
</dbReference>
<feature type="disulfide bond" evidence="3">
    <location>
        <begin position="266"/>
        <end position="275"/>
    </location>
</feature>
<accession>A0AA88I826</accession>
<dbReference type="PROSITE" id="PS50835">
    <property type="entry name" value="IG_LIKE"/>
    <property type="match status" value="2"/>
</dbReference>
<feature type="chain" id="PRO_5041735410" evidence="6">
    <location>
        <begin position="36"/>
        <end position="1715"/>
    </location>
</feature>
<feature type="region of interest" description="Disordered" evidence="4">
    <location>
        <begin position="1519"/>
        <end position="1572"/>
    </location>
</feature>
<feature type="domain" description="EGF-like" evidence="7">
    <location>
        <begin position="188"/>
        <end position="227"/>
    </location>
</feature>
<evidence type="ECO:0000313" key="11">
    <source>
        <dbReference type="Proteomes" id="UP001187531"/>
    </source>
</evidence>
<feature type="region of interest" description="Disordered" evidence="4">
    <location>
        <begin position="1370"/>
        <end position="1392"/>
    </location>
</feature>
<dbReference type="InterPro" id="IPR003599">
    <property type="entry name" value="Ig_sub"/>
</dbReference>
<evidence type="ECO:0000256" key="6">
    <source>
        <dbReference type="SAM" id="SignalP"/>
    </source>
</evidence>
<dbReference type="PROSITE" id="PS50026">
    <property type="entry name" value="EGF_3"/>
    <property type="match status" value="2"/>
</dbReference>
<dbReference type="SMART" id="SM00181">
    <property type="entry name" value="EGF"/>
    <property type="match status" value="2"/>
</dbReference>
<dbReference type="InterPro" id="IPR001879">
    <property type="entry name" value="GPCR_2_extracellular_dom"/>
</dbReference>
<dbReference type="EMBL" id="JAVRJZ010000003">
    <property type="protein sequence ID" value="KAK2724283.1"/>
    <property type="molecule type" value="Genomic_DNA"/>
</dbReference>
<feature type="signal peptide" evidence="6">
    <location>
        <begin position="1"/>
        <end position="35"/>
    </location>
</feature>
<feature type="transmembrane region" description="Helical" evidence="5">
    <location>
        <begin position="1293"/>
        <end position="1312"/>
    </location>
</feature>
<dbReference type="CDD" id="cd00054">
    <property type="entry name" value="EGF_CA"/>
    <property type="match status" value="2"/>
</dbReference>
<dbReference type="FunFam" id="2.10.25.10:FF:000118">
    <property type="entry name" value="protein delta homolog 2"/>
    <property type="match status" value="1"/>
</dbReference>
<feature type="transmembrane region" description="Helical" evidence="5">
    <location>
        <begin position="1133"/>
        <end position="1153"/>
    </location>
</feature>
<dbReference type="SUPFAM" id="SSF48726">
    <property type="entry name" value="Immunoglobulin"/>
    <property type="match status" value="2"/>
</dbReference>
<dbReference type="SUPFAM" id="SSF49854">
    <property type="entry name" value="Spermadhesin, CUB domain"/>
    <property type="match status" value="1"/>
</dbReference>